<accession>A0A644YDR3</accession>
<evidence type="ECO:0000256" key="4">
    <source>
        <dbReference type="ARBA" id="ARBA00023163"/>
    </source>
</evidence>
<comment type="caution">
    <text evidence="6">The sequence shown here is derived from an EMBL/GenBank/DDBJ whole genome shotgun (WGS) entry which is preliminary data.</text>
</comment>
<dbReference type="InterPro" id="IPR007630">
    <property type="entry name" value="RNA_pol_sigma70_r4"/>
</dbReference>
<dbReference type="InterPro" id="IPR014284">
    <property type="entry name" value="RNA_pol_sigma-70_dom"/>
</dbReference>
<evidence type="ECO:0000313" key="6">
    <source>
        <dbReference type="EMBL" id="MPM26088.1"/>
    </source>
</evidence>
<dbReference type="GO" id="GO:0003677">
    <property type="term" value="F:DNA binding"/>
    <property type="evidence" value="ECO:0007669"/>
    <property type="project" value="UniProtKB-KW"/>
</dbReference>
<dbReference type="EMBL" id="VSSQ01004646">
    <property type="protein sequence ID" value="MPM26088.1"/>
    <property type="molecule type" value="Genomic_DNA"/>
</dbReference>
<dbReference type="GO" id="GO:0006352">
    <property type="term" value="P:DNA-templated transcription initiation"/>
    <property type="evidence" value="ECO:0007669"/>
    <property type="project" value="InterPro"/>
</dbReference>
<feature type="domain" description="RNA polymerase sigma-70" evidence="5">
    <location>
        <begin position="204"/>
        <end position="230"/>
    </location>
</feature>
<dbReference type="GO" id="GO:0016987">
    <property type="term" value="F:sigma factor activity"/>
    <property type="evidence" value="ECO:0007669"/>
    <property type="project" value="UniProtKB-KW"/>
</dbReference>
<dbReference type="PANTHER" id="PTHR30385">
    <property type="entry name" value="SIGMA FACTOR F FLAGELLAR"/>
    <property type="match status" value="1"/>
</dbReference>
<dbReference type="InterPro" id="IPR013324">
    <property type="entry name" value="RNA_pol_sigma_r3/r4-like"/>
</dbReference>
<dbReference type="PROSITE" id="PS00716">
    <property type="entry name" value="SIGMA70_2"/>
    <property type="match status" value="1"/>
</dbReference>
<dbReference type="NCBIfam" id="TIGR02937">
    <property type="entry name" value="sigma70-ECF"/>
    <property type="match status" value="1"/>
</dbReference>
<dbReference type="InterPro" id="IPR013325">
    <property type="entry name" value="RNA_pol_sigma_r2"/>
</dbReference>
<dbReference type="Gene3D" id="1.20.120.1810">
    <property type="match status" value="1"/>
</dbReference>
<evidence type="ECO:0000256" key="3">
    <source>
        <dbReference type="ARBA" id="ARBA00023125"/>
    </source>
</evidence>
<evidence type="ECO:0000259" key="5">
    <source>
        <dbReference type="PROSITE" id="PS00716"/>
    </source>
</evidence>
<evidence type="ECO:0000256" key="1">
    <source>
        <dbReference type="ARBA" id="ARBA00023015"/>
    </source>
</evidence>
<evidence type="ECO:0000256" key="2">
    <source>
        <dbReference type="ARBA" id="ARBA00023082"/>
    </source>
</evidence>
<dbReference type="PRINTS" id="PR00046">
    <property type="entry name" value="SIGMA70FCT"/>
</dbReference>
<gene>
    <name evidence="6" type="primary">sigF_4</name>
    <name evidence="6" type="ORF">SDC9_72589</name>
</gene>
<dbReference type="Pfam" id="PF04545">
    <property type="entry name" value="Sigma70_r4"/>
    <property type="match status" value="1"/>
</dbReference>
<reference evidence="6" key="1">
    <citation type="submission" date="2019-08" db="EMBL/GenBank/DDBJ databases">
        <authorList>
            <person name="Kucharzyk K."/>
            <person name="Murdoch R.W."/>
            <person name="Higgins S."/>
            <person name="Loffler F."/>
        </authorList>
    </citation>
    <scope>NUCLEOTIDE SEQUENCE</scope>
</reference>
<dbReference type="SUPFAM" id="SSF88946">
    <property type="entry name" value="Sigma2 domain of RNA polymerase sigma factors"/>
    <property type="match status" value="1"/>
</dbReference>
<keyword evidence="2" id="KW-0731">Sigma factor</keyword>
<proteinExistence type="predicted"/>
<dbReference type="Pfam" id="PF04542">
    <property type="entry name" value="Sigma70_r2"/>
    <property type="match status" value="1"/>
</dbReference>
<dbReference type="InterPro" id="IPR000943">
    <property type="entry name" value="RNA_pol_sigma70"/>
</dbReference>
<dbReference type="InterPro" id="IPR007627">
    <property type="entry name" value="RNA_pol_sigma70_r2"/>
</dbReference>
<sequence>MSGQATLDLLRAAQEGDQRACEQIVEENSGLIWSIVRRYYGRGVEVDDLYQLGCLGFLKAVQGFDFTYGTCFSTYAVPKIAGEIRRFLRDDGAIKVGRTIRERAALLYGVRERLRFELGRAPALSELSESTGLTPEEIARTELATDLPDSLQRETEDGLALEGMLGTEAPEDGIVERLAVRQAVEALPEKERMTILLRYFRGFTQEQTARVLKVSQVQISRLERRGLERLRRAFEPWRPEK</sequence>
<dbReference type="AlphaFoldDB" id="A0A644YDR3"/>
<keyword evidence="3" id="KW-0238">DNA-binding</keyword>
<protein>
    <submittedName>
        <fullName evidence="6">RNA polymerase sigma-F factor</fullName>
    </submittedName>
</protein>
<keyword evidence="4" id="KW-0804">Transcription</keyword>
<dbReference type="InterPro" id="IPR036388">
    <property type="entry name" value="WH-like_DNA-bd_sf"/>
</dbReference>
<organism evidence="6">
    <name type="scientific">bioreactor metagenome</name>
    <dbReference type="NCBI Taxonomy" id="1076179"/>
    <lineage>
        <taxon>unclassified sequences</taxon>
        <taxon>metagenomes</taxon>
        <taxon>ecological metagenomes</taxon>
    </lineage>
</organism>
<dbReference type="SUPFAM" id="SSF88659">
    <property type="entry name" value="Sigma3 and sigma4 domains of RNA polymerase sigma factors"/>
    <property type="match status" value="2"/>
</dbReference>
<dbReference type="CDD" id="cd06171">
    <property type="entry name" value="Sigma70_r4"/>
    <property type="match status" value="1"/>
</dbReference>
<name>A0A644YDR3_9ZZZZ</name>
<dbReference type="Gene3D" id="1.10.10.10">
    <property type="entry name" value="Winged helix-like DNA-binding domain superfamily/Winged helix DNA-binding domain"/>
    <property type="match status" value="2"/>
</dbReference>
<keyword evidence="1" id="KW-0805">Transcription regulation</keyword>